<gene>
    <name evidence="1" type="ORF">SAMN02910377_00900</name>
</gene>
<keyword evidence="2" id="KW-1185">Reference proteome</keyword>
<name>A0A1H7H2Z6_9FIRM</name>
<evidence type="ECO:0008006" key="3">
    <source>
        <dbReference type="Google" id="ProtNLM"/>
    </source>
</evidence>
<dbReference type="SUPFAM" id="SSF51735">
    <property type="entry name" value="NAD(P)-binding Rossmann-fold domains"/>
    <property type="match status" value="1"/>
</dbReference>
<protein>
    <recommendedName>
        <fullName evidence="3">RmlD-like substrate binding domain-containing protein</fullName>
    </recommendedName>
</protein>
<organism evidence="1 2">
    <name type="scientific">Pseudobutyrivibrio ruminis</name>
    <dbReference type="NCBI Taxonomy" id="46206"/>
    <lineage>
        <taxon>Bacteria</taxon>
        <taxon>Bacillati</taxon>
        <taxon>Bacillota</taxon>
        <taxon>Clostridia</taxon>
        <taxon>Lachnospirales</taxon>
        <taxon>Lachnospiraceae</taxon>
        <taxon>Pseudobutyrivibrio</taxon>
    </lineage>
</organism>
<dbReference type="Proteomes" id="UP000182321">
    <property type="component" value="Unassembled WGS sequence"/>
</dbReference>
<dbReference type="InterPro" id="IPR036291">
    <property type="entry name" value="NAD(P)-bd_dom_sf"/>
</dbReference>
<reference evidence="2" key="1">
    <citation type="submission" date="2016-10" db="EMBL/GenBank/DDBJ databases">
        <authorList>
            <person name="Varghese N."/>
        </authorList>
    </citation>
    <scope>NUCLEOTIDE SEQUENCE [LARGE SCALE GENOMIC DNA]</scope>
    <source>
        <strain evidence="2">ACV-9</strain>
    </source>
</reference>
<evidence type="ECO:0000313" key="2">
    <source>
        <dbReference type="Proteomes" id="UP000182321"/>
    </source>
</evidence>
<sequence>MKALVGYTGFVGSNIYAAGQFDAVYNSKNIQDAFGTNPDLLVYAGLRAEKYLANNAPEKDMEQILIAQDNILKINPKKLVLISTIDVFKNPVGVDENSDIDTDNLHAYGLNRYKLECWVSENYKDALIIRLPGLFGKNIKKNFIFDYLNVIPTMLKEEKFNELVAKNDVLNKYYSLQDNGFYKVNVPDSERESLKKVFRNLGFSALNFTDSRSVYQFYNLGRLWDDINTALEAGITMWHPATEPVSAAEVYEYLTGQTFKNEVAVSPADYDYRTIHAAVFGGADGYICNKKQILEDIKRFVEAYENE</sequence>
<dbReference type="RefSeq" id="WP_074789673.1">
    <property type="nucleotide sequence ID" value="NZ_FNZX01000005.1"/>
</dbReference>
<evidence type="ECO:0000313" key="1">
    <source>
        <dbReference type="EMBL" id="SEK44618.1"/>
    </source>
</evidence>
<accession>A0A1H7H2Z6</accession>
<dbReference type="Gene3D" id="3.40.50.720">
    <property type="entry name" value="NAD(P)-binding Rossmann-like Domain"/>
    <property type="match status" value="1"/>
</dbReference>
<proteinExistence type="predicted"/>
<dbReference type="EMBL" id="FNZX01000005">
    <property type="protein sequence ID" value="SEK44618.1"/>
    <property type="molecule type" value="Genomic_DNA"/>
</dbReference>
<dbReference type="AlphaFoldDB" id="A0A1H7H2Z6"/>